<dbReference type="GO" id="GO:0009231">
    <property type="term" value="P:riboflavin biosynthetic process"/>
    <property type="evidence" value="ECO:0007669"/>
    <property type="project" value="InterPro"/>
</dbReference>
<dbReference type="PANTHER" id="PTHR38011">
    <property type="entry name" value="DIHYDROFOLATE REDUCTASE FAMILY PROTEIN (AFU_ORTHOLOGUE AFUA_8G06820)"/>
    <property type="match status" value="1"/>
</dbReference>
<gene>
    <name evidence="2" type="ORF">GCM10007977_027590</name>
</gene>
<dbReference type="GO" id="GO:0008703">
    <property type="term" value="F:5-amino-6-(5-phosphoribosylamino)uracil reductase activity"/>
    <property type="evidence" value="ECO:0007669"/>
    <property type="project" value="InterPro"/>
</dbReference>
<dbReference type="AlphaFoldDB" id="A0A917TIX4"/>
<dbReference type="Pfam" id="PF01872">
    <property type="entry name" value="RibD_C"/>
    <property type="match status" value="1"/>
</dbReference>
<dbReference type="Gene3D" id="3.40.430.10">
    <property type="entry name" value="Dihydrofolate Reductase, subunit A"/>
    <property type="match status" value="1"/>
</dbReference>
<dbReference type="InterPro" id="IPR002734">
    <property type="entry name" value="RibDG_C"/>
</dbReference>
<evidence type="ECO:0000313" key="3">
    <source>
        <dbReference type="Proteomes" id="UP000642070"/>
    </source>
</evidence>
<dbReference type="InterPro" id="IPR050765">
    <property type="entry name" value="Riboflavin_Biosynth_HTPR"/>
</dbReference>
<keyword evidence="3" id="KW-1185">Reference proteome</keyword>
<proteinExistence type="predicted"/>
<reference evidence="2" key="1">
    <citation type="journal article" date="2014" name="Int. J. Syst. Evol. Microbiol.">
        <title>Complete genome sequence of Corynebacterium casei LMG S-19264T (=DSM 44701T), isolated from a smear-ripened cheese.</title>
        <authorList>
            <consortium name="US DOE Joint Genome Institute (JGI-PGF)"/>
            <person name="Walter F."/>
            <person name="Albersmeier A."/>
            <person name="Kalinowski J."/>
            <person name="Ruckert C."/>
        </authorList>
    </citation>
    <scope>NUCLEOTIDE SEQUENCE</scope>
    <source>
        <strain evidence="2">JCM 19831</strain>
    </source>
</reference>
<dbReference type="GO" id="GO:0003677">
    <property type="term" value="F:DNA binding"/>
    <property type="evidence" value="ECO:0007669"/>
    <property type="project" value="UniProtKB-KW"/>
</dbReference>
<feature type="domain" description="Bacterial bifunctional deaminase-reductase C-terminal" evidence="1">
    <location>
        <begin position="9"/>
        <end position="188"/>
    </location>
</feature>
<comment type="caution">
    <text evidence="2">The sequence shown here is derived from an EMBL/GenBank/DDBJ whole genome shotgun (WGS) entry which is preliminary data.</text>
</comment>
<dbReference type="SUPFAM" id="SSF53597">
    <property type="entry name" value="Dihydrofolate reductase-like"/>
    <property type="match status" value="1"/>
</dbReference>
<reference evidence="2" key="2">
    <citation type="submission" date="2020-09" db="EMBL/GenBank/DDBJ databases">
        <authorList>
            <person name="Sun Q."/>
            <person name="Ohkuma M."/>
        </authorList>
    </citation>
    <scope>NUCLEOTIDE SEQUENCE</scope>
    <source>
        <strain evidence="2">JCM 19831</strain>
    </source>
</reference>
<dbReference type="InterPro" id="IPR024072">
    <property type="entry name" value="DHFR-like_dom_sf"/>
</dbReference>
<dbReference type="RefSeq" id="WP_190250178.1">
    <property type="nucleotide sequence ID" value="NZ_BMPI01000011.1"/>
</dbReference>
<sequence length="214" mass="23319">MSKLRVQRFCLSLDGYGAGAGQSRQDPVGVGGERLHEWMFPTRTWHRMTGEEGGATGVDDQFLVEATDGIGATIMGRNMFGPVRGPWSSDPSWSGWWGPNPPYHHPVFVLTHEPRESIPMEGGTVFHFVTDGIESALEQAVKAAGGQDVAVAGGVSTVKQYLRAGLVDSLHLPIVPVLLGRGERLLDEPFPGYECTYFASSDTVTHVRLERVRS</sequence>
<dbReference type="EMBL" id="BMPI01000011">
    <property type="protein sequence ID" value="GGM24899.1"/>
    <property type="molecule type" value="Genomic_DNA"/>
</dbReference>
<evidence type="ECO:0000259" key="1">
    <source>
        <dbReference type="Pfam" id="PF01872"/>
    </source>
</evidence>
<organism evidence="2 3">
    <name type="scientific">Dactylosporangium sucinum</name>
    <dbReference type="NCBI Taxonomy" id="1424081"/>
    <lineage>
        <taxon>Bacteria</taxon>
        <taxon>Bacillati</taxon>
        <taxon>Actinomycetota</taxon>
        <taxon>Actinomycetes</taxon>
        <taxon>Micromonosporales</taxon>
        <taxon>Micromonosporaceae</taxon>
        <taxon>Dactylosporangium</taxon>
    </lineage>
</organism>
<evidence type="ECO:0000313" key="2">
    <source>
        <dbReference type="EMBL" id="GGM24899.1"/>
    </source>
</evidence>
<accession>A0A917TIX4</accession>
<name>A0A917TIX4_9ACTN</name>
<dbReference type="PANTHER" id="PTHR38011:SF12">
    <property type="entry name" value="BIFUNCTIONAL DEAMINASE-REDUCTASE DOMAIN PROTEIN"/>
    <property type="match status" value="1"/>
</dbReference>
<dbReference type="Proteomes" id="UP000642070">
    <property type="component" value="Unassembled WGS sequence"/>
</dbReference>
<keyword evidence="2" id="KW-0238">DNA-binding</keyword>
<protein>
    <submittedName>
        <fullName evidence="2">DNA-binding protein</fullName>
    </submittedName>
</protein>